<evidence type="ECO:0000256" key="1">
    <source>
        <dbReference type="SAM" id="SignalP"/>
    </source>
</evidence>
<protein>
    <recommendedName>
        <fullName evidence="4">Outer membrane beta-barrel protein</fullName>
    </recommendedName>
</protein>
<dbReference type="AlphaFoldDB" id="A0A6N6RIW5"/>
<dbReference type="OrthoDB" id="7475268at2"/>
<feature type="signal peptide" evidence="1">
    <location>
        <begin position="1"/>
        <end position="18"/>
    </location>
</feature>
<accession>A0A6N6RIW5</accession>
<gene>
    <name evidence="2" type="ORF">F8C67_06955</name>
</gene>
<proteinExistence type="predicted"/>
<keyword evidence="3" id="KW-1185">Reference proteome</keyword>
<comment type="caution">
    <text evidence="2">The sequence shown here is derived from an EMBL/GenBank/DDBJ whole genome shotgun (WGS) entry which is preliminary data.</text>
</comment>
<organism evidence="2 3">
    <name type="scientific">Phaeocystidibacter luteus</name>
    <dbReference type="NCBI Taxonomy" id="911197"/>
    <lineage>
        <taxon>Bacteria</taxon>
        <taxon>Pseudomonadati</taxon>
        <taxon>Bacteroidota</taxon>
        <taxon>Flavobacteriia</taxon>
        <taxon>Flavobacteriales</taxon>
        <taxon>Phaeocystidibacteraceae</taxon>
        <taxon>Phaeocystidibacter</taxon>
    </lineage>
</organism>
<feature type="chain" id="PRO_5026904108" description="Outer membrane beta-barrel protein" evidence="1">
    <location>
        <begin position="19"/>
        <end position="250"/>
    </location>
</feature>
<dbReference type="EMBL" id="WBVO01000004">
    <property type="protein sequence ID" value="KAB2810318.1"/>
    <property type="molecule type" value="Genomic_DNA"/>
</dbReference>
<reference evidence="2 3" key="1">
    <citation type="submission" date="2019-09" db="EMBL/GenBank/DDBJ databases">
        <title>Genomes of family Cryomorphaceae.</title>
        <authorList>
            <person name="Bowman J.P."/>
        </authorList>
    </citation>
    <scope>NUCLEOTIDE SEQUENCE [LARGE SCALE GENOMIC DNA]</scope>
    <source>
        <strain evidence="2 3">LMG 25704</strain>
    </source>
</reference>
<name>A0A6N6RIW5_9FLAO</name>
<dbReference type="Proteomes" id="UP000468650">
    <property type="component" value="Unassembled WGS sequence"/>
</dbReference>
<keyword evidence="1" id="KW-0732">Signal</keyword>
<evidence type="ECO:0000313" key="2">
    <source>
        <dbReference type="EMBL" id="KAB2810318.1"/>
    </source>
</evidence>
<evidence type="ECO:0008006" key="4">
    <source>
        <dbReference type="Google" id="ProtNLM"/>
    </source>
</evidence>
<dbReference type="RefSeq" id="WP_151667107.1">
    <property type="nucleotide sequence ID" value="NZ_WBVO01000004.1"/>
</dbReference>
<sequence length="250" mass="28983">MRRPLLLIAILFSTLTFAQVNVRDSTVQGWLIHISASYNVKGGDFSDHFLPNFSVGGDVQYKWKSNWFLSVGGRYHFGDKLRDPQAVFGDLLTSTGEILALNGEYATVTFRERGWNASVDVSYLFNQFGHNPNSGVMLGVGLGYNAHWIDVRNQQENTPQIQDDYLRGYDRYTQGFMTRQYLGYHFAGNQRSVNFTVGFEFMQGFNSNNREYNYDTRMFDTGSKLDLYYGLRVSWFLPIYNENAQKFYYY</sequence>
<evidence type="ECO:0000313" key="3">
    <source>
        <dbReference type="Proteomes" id="UP000468650"/>
    </source>
</evidence>